<dbReference type="InterPro" id="IPR008271">
    <property type="entry name" value="Ser/Thr_kinase_AS"/>
</dbReference>
<dbReference type="PROSITE" id="PS50011">
    <property type="entry name" value="PROTEIN_KINASE_DOM"/>
    <property type="match status" value="1"/>
</dbReference>
<feature type="domain" description="Protein kinase" evidence="1">
    <location>
        <begin position="1"/>
        <end position="212"/>
    </location>
</feature>
<dbReference type="EMBL" id="BQXS01009688">
    <property type="protein sequence ID" value="GKT31512.1"/>
    <property type="molecule type" value="Genomic_DNA"/>
</dbReference>
<organism evidence="2 3">
    <name type="scientific">Aduncisulcus paluster</name>
    <dbReference type="NCBI Taxonomy" id="2918883"/>
    <lineage>
        <taxon>Eukaryota</taxon>
        <taxon>Metamonada</taxon>
        <taxon>Carpediemonas-like organisms</taxon>
        <taxon>Aduncisulcus</taxon>
    </lineage>
</organism>
<proteinExistence type="predicted"/>
<dbReference type="Gene3D" id="1.10.510.10">
    <property type="entry name" value="Transferase(Phosphotransferase) domain 1"/>
    <property type="match status" value="1"/>
</dbReference>
<protein>
    <recommendedName>
        <fullName evidence="1">Protein kinase domain-containing protein</fullName>
    </recommendedName>
</protein>
<evidence type="ECO:0000259" key="1">
    <source>
        <dbReference type="PROSITE" id="PS50011"/>
    </source>
</evidence>
<reference evidence="2" key="1">
    <citation type="submission" date="2022-03" db="EMBL/GenBank/DDBJ databases">
        <title>Draft genome sequence of Aduncisulcus paluster, a free-living microaerophilic Fornicata.</title>
        <authorList>
            <person name="Yuyama I."/>
            <person name="Kume K."/>
            <person name="Tamura T."/>
            <person name="Inagaki Y."/>
            <person name="Hashimoto T."/>
        </authorList>
    </citation>
    <scope>NUCLEOTIDE SEQUENCE</scope>
    <source>
        <strain evidence="2">NY0171</strain>
    </source>
</reference>
<dbReference type="InterPro" id="IPR000719">
    <property type="entry name" value="Prot_kinase_dom"/>
</dbReference>
<dbReference type="SUPFAM" id="SSF56112">
    <property type="entry name" value="Protein kinase-like (PK-like)"/>
    <property type="match status" value="1"/>
</dbReference>
<dbReference type="PROSITE" id="PS00108">
    <property type="entry name" value="PROTEIN_KINASE_ST"/>
    <property type="match status" value="1"/>
</dbReference>
<sequence length="261" mass="29043">MPTFIHRDIKPDNYLVRVDPDTGRCGLILGDLGLAQISDSISSSKDSLSFSVSSVISSGSVVSSSKSSKTIQKEDRKVICGTYAYNSPEALFGNHSKDSDAYALGMSMYAAFSGHAPFLSNRAFDEFFHPDGTVDNAGVIQKMLEMMHNRDFPKIEWCPLFRKLKEMPHGDEIYSCLKEVYDGFIEYDAGDRLSVNDARMKVESIAQLLPRLGEGWECPTIDSIIKRQLKRYEGDKGCVDDFGDYRGLRLPSSGLDFDSQA</sequence>
<evidence type="ECO:0000313" key="2">
    <source>
        <dbReference type="EMBL" id="GKT31512.1"/>
    </source>
</evidence>
<comment type="caution">
    <text evidence="2">The sequence shown here is derived from an EMBL/GenBank/DDBJ whole genome shotgun (WGS) entry which is preliminary data.</text>
</comment>
<accession>A0ABQ5KG69</accession>
<name>A0ABQ5KG69_9EUKA</name>
<dbReference type="PANTHER" id="PTHR44167:SF24">
    <property type="entry name" value="SERINE_THREONINE-PROTEIN KINASE CHK2"/>
    <property type="match status" value="1"/>
</dbReference>
<dbReference type="Proteomes" id="UP001057375">
    <property type="component" value="Unassembled WGS sequence"/>
</dbReference>
<keyword evidence="3" id="KW-1185">Reference proteome</keyword>
<dbReference type="InterPro" id="IPR011009">
    <property type="entry name" value="Kinase-like_dom_sf"/>
</dbReference>
<dbReference type="PANTHER" id="PTHR44167">
    <property type="entry name" value="OVARIAN-SPECIFIC SERINE/THREONINE-PROTEIN KINASE LOK-RELATED"/>
    <property type="match status" value="1"/>
</dbReference>
<evidence type="ECO:0000313" key="3">
    <source>
        <dbReference type="Proteomes" id="UP001057375"/>
    </source>
</evidence>
<gene>
    <name evidence="2" type="ORF">ADUPG1_005929</name>
</gene>
<dbReference type="Pfam" id="PF00069">
    <property type="entry name" value="Pkinase"/>
    <property type="match status" value="1"/>
</dbReference>